<evidence type="ECO:0000313" key="3">
    <source>
        <dbReference type="Proteomes" id="UP000053372"/>
    </source>
</evidence>
<keyword evidence="3" id="KW-1185">Reference proteome</keyword>
<dbReference type="AlphaFoldDB" id="A0A0V7ZDC1"/>
<dbReference type="RefSeq" id="WP_036264485.1">
    <property type="nucleotide sequence ID" value="NZ_LMTZ01000035.1"/>
</dbReference>
<evidence type="ECO:0000313" key="2">
    <source>
        <dbReference type="EMBL" id="KST69150.1"/>
    </source>
</evidence>
<dbReference type="Proteomes" id="UP000053372">
    <property type="component" value="Unassembled WGS sequence"/>
</dbReference>
<gene>
    <name evidence="1" type="ORF">BC008_10195</name>
    <name evidence="2" type="ORF">BC008_35150</name>
</gene>
<proteinExistence type="predicted"/>
<evidence type="ECO:0000313" key="1">
    <source>
        <dbReference type="EMBL" id="KST62530.1"/>
    </source>
</evidence>
<reference evidence="1 3" key="1">
    <citation type="journal article" date="2015" name="Genome Announc.">
        <title>Draft Genome of the Euendolithic (true boring) Cyanobacterium Mastigocoleus testarum strain BC008.</title>
        <authorList>
            <person name="Guida B.S."/>
            <person name="Garcia-Pichel F."/>
        </authorList>
    </citation>
    <scope>NUCLEOTIDE SEQUENCE [LARGE SCALE GENOMIC DNA]</scope>
    <source>
        <strain evidence="1 3">BC008</strain>
    </source>
</reference>
<dbReference type="EMBL" id="LMTZ01000035">
    <property type="protein sequence ID" value="KST69150.1"/>
    <property type="molecule type" value="Genomic_DNA"/>
</dbReference>
<accession>A0A0V7ZDC1</accession>
<protein>
    <submittedName>
        <fullName evidence="1">Uncharacterized protein</fullName>
    </submittedName>
</protein>
<dbReference type="OrthoDB" id="561517at2"/>
<dbReference type="EMBL" id="LMTZ01000154">
    <property type="protein sequence ID" value="KST62530.1"/>
    <property type="molecule type" value="Genomic_DNA"/>
</dbReference>
<name>A0A0V7ZDC1_9CYAN</name>
<sequence>MTQKFQAGQIVYLQEGDTRLYAEVIQVVASRQLCWVRPLFLEVKSGDEEPQITGLQEAFDLLWSISLFYPALDVEVINSICQISQEGSKSEMTPSICKQKLNEFIHRVWQSQKNANLSDEK</sequence>
<organism evidence="1 3">
    <name type="scientific">Mastigocoleus testarum BC008</name>
    <dbReference type="NCBI Taxonomy" id="371196"/>
    <lineage>
        <taxon>Bacteria</taxon>
        <taxon>Bacillati</taxon>
        <taxon>Cyanobacteriota</taxon>
        <taxon>Cyanophyceae</taxon>
        <taxon>Nostocales</taxon>
        <taxon>Hapalosiphonaceae</taxon>
        <taxon>Mastigocoleus</taxon>
    </lineage>
</organism>
<comment type="caution">
    <text evidence="1">The sequence shown here is derived from an EMBL/GenBank/DDBJ whole genome shotgun (WGS) entry which is preliminary data.</text>
</comment>